<accession>A0ABD5PVE6</accession>
<feature type="transmembrane region" description="Helical" evidence="1">
    <location>
        <begin position="120"/>
        <end position="140"/>
    </location>
</feature>
<dbReference type="AlphaFoldDB" id="A0ABD5PVE6"/>
<keyword evidence="1" id="KW-0812">Transmembrane</keyword>
<reference evidence="2 3" key="1">
    <citation type="journal article" date="2019" name="Int. J. Syst. Evol. Microbiol.">
        <title>The Global Catalogue of Microorganisms (GCM) 10K type strain sequencing project: providing services to taxonomists for standard genome sequencing and annotation.</title>
        <authorList>
            <consortium name="The Broad Institute Genomics Platform"/>
            <consortium name="The Broad Institute Genome Sequencing Center for Infectious Disease"/>
            <person name="Wu L."/>
            <person name="Ma J."/>
        </authorList>
    </citation>
    <scope>NUCLEOTIDE SEQUENCE [LARGE SCALE GENOMIC DNA]</scope>
    <source>
        <strain evidence="2 3">WLHS5</strain>
    </source>
</reference>
<name>A0ABD5PVE6_9EURY</name>
<dbReference type="Pfam" id="PF24432">
    <property type="entry name" value="DUF7555"/>
    <property type="match status" value="1"/>
</dbReference>
<evidence type="ECO:0008006" key="4">
    <source>
        <dbReference type="Google" id="ProtNLM"/>
    </source>
</evidence>
<dbReference type="Proteomes" id="UP001595898">
    <property type="component" value="Unassembled WGS sequence"/>
</dbReference>
<keyword evidence="1" id="KW-1133">Transmembrane helix</keyword>
<gene>
    <name evidence="2" type="ORF">ACFO5R_20425</name>
</gene>
<dbReference type="InterPro" id="IPR055977">
    <property type="entry name" value="DUF7555"/>
</dbReference>
<feature type="transmembrane region" description="Helical" evidence="1">
    <location>
        <begin position="15"/>
        <end position="34"/>
    </location>
</feature>
<organism evidence="2 3">
    <name type="scientific">Halosolutus amylolyticus</name>
    <dbReference type="NCBI Taxonomy" id="2932267"/>
    <lineage>
        <taxon>Archaea</taxon>
        <taxon>Methanobacteriati</taxon>
        <taxon>Methanobacteriota</taxon>
        <taxon>Stenosarchaea group</taxon>
        <taxon>Halobacteria</taxon>
        <taxon>Halobacteriales</taxon>
        <taxon>Natrialbaceae</taxon>
        <taxon>Halosolutus</taxon>
    </lineage>
</organism>
<comment type="caution">
    <text evidence="2">The sequence shown here is derived from an EMBL/GenBank/DDBJ whole genome shotgun (WGS) entry which is preliminary data.</text>
</comment>
<evidence type="ECO:0000313" key="2">
    <source>
        <dbReference type="EMBL" id="MFC4544299.1"/>
    </source>
</evidence>
<dbReference type="EMBL" id="JBHSFA010000011">
    <property type="protein sequence ID" value="MFC4544299.1"/>
    <property type="molecule type" value="Genomic_DNA"/>
</dbReference>
<keyword evidence="1" id="KW-0472">Membrane</keyword>
<protein>
    <recommendedName>
        <fullName evidence="4">DUF3899 domain-containing protein</fullName>
    </recommendedName>
</protein>
<evidence type="ECO:0000256" key="1">
    <source>
        <dbReference type="SAM" id="Phobius"/>
    </source>
</evidence>
<proteinExistence type="predicted"/>
<dbReference type="RefSeq" id="WP_250141034.1">
    <property type="nucleotide sequence ID" value="NZ_JALIQP010000003.1"/>
</dbReference>
<evidence type="ECO:0000313" key="3">
    <source>
        <dbReference type="Proteomes" id="UP001595898"/>
    </source>
</evidence>
<sequence length="141" mass="15402">MGERFRSLARIWADALTYALAVTAVAAVAALVLSVATGGGLVRTKAFLFVGGWVLLAYATVRLWPTSPEDVGDPQRNRVGESLPETETSTRFQTFVRRLPPMRWIQSPPPEDRMTTQGKLLLGSLLVLLLSFLLETVFGVG</sequence>
<keyword evidence="3" id="KW-1185">Reference proteome</keyword>